<keyword evidence="5 7" id="KW-1133">Transmembrane helix</keyword>
<comment type="subcellular location">
    <subcellularLocation>
        <location evidence="1 7">Cell membrane</location>
        <topology evidence="1 7">Multi-pass membrane protein</topology>
    </subcellularLocation>
</comment>
<gene>
    <name evidence="9" type="ORF">BLA27_09660</name>
</gene>
<evidence type="ECO:0000256" key="1">
    <source>
        <dbReference type="ARBA" id="ARBA00004651"/>
    </source>
</evidence>
<dbReference type="GO" id="GO:0055085">
    <property type="term" value="P:transmembrane transport"/>
    <property type="evidence" value="ECO:0007669"/>
    <property type="project" value="InterPro"/>
</dbReference>
<evidence type="ECO:0000256" key="7">
    <source>
        <dbReference type="RuleBase" id="RU363032"/>
    </source>
</evidence>
<comment type="caution">
    <text evidence="9">The sequence shown here is derived from an EMBL/GenBank/DDBJ whole genome shotgun (WGS) entry which is preliminary data.</text>
</comment>
<dbReference type="Gene3D" id="1.10.3720.10">
    <property type="entry name" value="MetI-like"/>
    <property type="match status" value="1"/>
</dbReference>
<dbReference type="InterPro" id="IPR000515">
    <property type="entry name" value="MetI-like"/>
</dbReference>
<feature type="transmembrane region" description="Helical" evidence="7">
    <location>
        <begin position="73"/>
        <end position="94"/>
    </location>
</feature>
<keyword evidence="10" id="KW-1185">Reference proteome</keyword>
<keyword evidence="3" id="KW-1003">Cell membrane</keyword>
<evidence type="ECO:0000256" key="4">
    <source>
        <dbReference type="ARBA" id="ARBA00022692"/>
    </source>
</evidence>
<evidence type="ECO:0000313" key="10">
    <source>
        <dbReference type="Proteomes" id="UP000182985"/>
    </source>
</evidence>
<evidence type="ECO:0000313" key="9">
    <source>
        <dbReference type="EMBL" id="OIS93576.1"/>
    </source>
</evidence>
<reference evidence="9 10" key="1">
    <citation type="submission" date="2016-10" db="EMBL/GenBank/DDBJ databases">
        <title>The Draft Genome Sequence of the Potato Rhizosphere Bacteria Ochrobactrum sp. IPA7.2.</title>
        <authorList>
            <person name="Gogoleva N.E."/>
            <person name="Khlopko Y.A."/>
            <person name="Burygin G.L."/>
            <person name="Plotnikov A.O."/>
        </authorList>
    </citation>
    <scope>NUCLEOTIDE SEQUENCE [LARGE SCALE GENOMIC DNA]</scope>
    <source>
        <strain evidence="9 10">IPA7.2</strain>
    </source>
</reference>
<dbReference type="Pfam" id="PF00528">
    <property type="entry name" value="BPD_transp_1"/>
    <property type="match status" value="1"/>
</dbReference>
<dbReference type="AlphaFoldDB" id="A0A1J6IER7"/>
<organism evidence="9 10">
    <name type="scientific">Brucella cytisi</name>
    <dbReference type="NCBI Taxonomy" id="407152"/>
    <lineage>
        <taxon>Bacteria</taxon>
        <taxon>Pseudomonadati</taxon>
        <taxon>Pseudomonadota</taxon>
        <taxon>Alphaproteobacteria</taxon>
        <taxon>Hyphomicrobiales</taxon>
        <taxon>Brucellaceae</taxon>
        <taxon>Brucella/Ochrobactrum group</taxon>
        <taxon>Brucella</taxon>
    </lineage>
</organism>
<sequence>MAGKHMRLAGRLALAPSIVVLIIGMVVPLLMTFWFSFQFYNLMNPSLGGFAGLENYTYFVTDPAFGQAIKNTLLLVVGVLAATVIGGIFLALLFDQPMWGQGIVRLLVIAPFFVMPTVAALVWKNMFMHPGYGLFAWIALKLGFTPIDWLGEYPLFSVGIIATWEWLPFATLIFLTALQSLDGEQKEAARMDGAGALSRFRYLTLPHLSRAIAVVILMETIFILSIFAEIFVTTGGGPGTASTNLPFLIYVQALLQFDVGAASAGGIIAVILANMVAIFSLRSAGKNLTA</sequence>
<dbReference type="GO" id="GO:0005886">
    <property type="term" value="C:plasma membrane"/>
    <property type="evidence" value="ECO:0007669"/>
    <property type="project" value="UniProtKB-SubCell"/>
</dbReference>
<dbReference type="InterPro" id="IPR035906">
    <property type="entry name" value="MetI-like_sf"/>
</dbReference>
<dbReference type="EMBL" id="MOEC01000008">
    <property type="protein sequence ID" value="OIS93576.1"/>
    <property type="molecule type" value="Genomic_DNA"/>
</dbReference>
<keyword evidence="4 7" id="KW-0812">Transmembrane</keyword>
<feature type="domain" description="ABC transmembrane type-1" evidence="8">
    <location>
        <begin position="69"/>
        <end position="280"/>
    </location>
</feature>
<evidence type="ECO:0000259" key="8">
    <source>
        <dbReference type="PROSITE" id="PS50928"/>
    </source>
</evidence>
<feature type="transmembrane region" description="Helical" evidence="7">
    <location>
        <begin position="155"/>
        <end position="178"/>
    </location>
</feature>
<keyword evidence="6 7" id="KW-0472">Membrane</keyword>
<dbReference type="PROSITE" id="PS50928">
    <property type="entry name" value="ABC_TM1"/>
    <property type="match status" value="1"/>
</dbReference>
<evidence type="ECO:0000256" key="5">
    <source>
        <dbReference type="ARBA" id="ARBA00022989"/>
    </source>
</evidence>
<protein>
    <submittedName>
        <fullName evidence="9">Sugar ABC transporter permease</fullName>
    </submittedName>
</protein>
<name>A0A1J6IER7_9HYPH</name>
<evidence type="ECO:0000256" key="3">
    <source>
        <dbReference type="ARBA" id="ARBA00022475"/>
    </source>
</evidence>
<proteinExistence type="inferred from homology"/>
<comment type="similarity">
    <text evidence="7">Belongs to the binding-protein-dependent transport system permease family.</text>
</comment>
<evidence type="ECO:0000256" key="6">
    <source>
        <dbReference type="ARBA" id="ARBA00023136"/>
    </source>
</evidence>
<dbReference type="SUPFAM" id="SSF161098">
    <property type="entry name" value="MetI-like"/>
    <property type="match status" value="1"/>
</dbReference>
<keyword evidence="2 7" id="KW-0813">Transport</keyword>
<feature type="transmembrane region" description="Helical" evidence="7">
    <location>
        <begin position="211"/>
        <end position="233"/>
    </location>
</feature>
<evidence type="ECO:0000256" key="2">
    <source>
        <dbReference type="ARBA" id="ARBA00022448"/>
    </source>
</evidence>
<accession>A0A1J6IER7</accession>
<dbReference type="CDD" id="cd06261">
    <property type="entry name" value="TM_PBP2"/>
    <property type="match status" value="1"/>
</dbReference>
<dbReference type="PANTHER" id="PTHR43005">
    <property type="entry name" value="BLR7065 PROTEIN"/>
    <property type="match status" value="1"/>
</dbReference>
<dbReference type="Proteomes" id="UP000182985">
    <property type="component" value="Unassembled WGS sequence"/>
</dbReference>
<feature type="transmembrane region" description="Helical" evidence="7">
    <location>
        <begin position="253"/>
        <end position="281"/>
    </location>
</feature>
<feature type="transmembrane region" description="Helical" evidence="7">
    <location>
        <begin position="106"/>
        <end position="123"/>
    </location>
</feature>
<feature type="transmembrane region" description="Helical" evidence="7">
    <location>
        <begin position="12"/>
        <end position="37"/>
    </location>
</feature>
<dbReference type="PANTHER" id="PTHR43005:SF2">
    <property type="entry name" value="INTEGRAL MEMBRANE SUGAR TRANSPORT PROTEIN"/>
    <property type="match status" value="1"/>
</dbReference>